<gene>
    <name evidence="2" type="ORF">MSPICULIGERA_LOCUS22714</name>
</gene>
<dbReference type="Proteomes" id="UP001177023">
    <property type="component" value="Unassembled WGS sequence"/>
</dbReference>
<accession>A0AA36DBG8</accession>
<keyword evidence="3" id="KW-1185">Reference proteome</keyword>
<organism evidence="2 3">
    <name type="scientific">Mesorhabditis spiculigera</name>
    <dbReference type="NCBI Taxonomy" id="96644"/>
    <lineage>
        <taxon>Eukaryota</taxon>
        <taxon>Metazoa</taxon>
        <taxon>Ecdysozoa</taxon>
        <taxon>Nematoda</taxon>
        <taxon>Chromadorea</taxon>
        <taxon>Rhabditida</taxon>
        <taxon>Rhabditina</taxon>
        <taxon>Rhabditomorpha</taxon>
        <taxon>Rhabditoidea</taxon>
        <taxon>Rhabditidae</taxon>
        <taxon>Mesorhabditinae</taxon>
        <taxon>Mesorhabditis</taxon>
    </lineage>
</organism>
<feature type="chain" id="PRO_5041412269" evidence="1">
    <location>
        <begin position="23"/>
        <end position="399"/>
    </location>
</feature>
<evidence type="ECO:0000313" key="3">
    <source>
        <dbReference type="Proteomes" id="UP001177023"/>
    </source>
</evidence>
<name>A0AA36DBG8_9BILA</name>
<feature type="signal peptide" evidence="1">
    <location>
        <begin position="1"/>
        <end position="22"/>
    </location>
</feature>
<dbReference type="AlphaFoldDB" id="A0AA36DBG8"/>
<feature type="non-terminal residue" evidence="2">
    <location>
        <position position="399"/>
    </location>
</feature>
<evidence type="ECO:0000313" key="2">
    <source>
        <dbReference type="EMBL" id="CAJ0584669.1"/>
    </source>
</evidence>
<sequence length="399" mass="44742">MHLWSILLRVAVILGLLNLATADINEETTDPGAKVFGSILQKNWTLANFGEMLPEFDAFVANSAKFAERVDEAKKSGKTPSSFDKTKGSVQLFGEFLNDDLIGGMEKYLVAYPKRTALLQYIDKRSKSFLREGLLGDSAKGSLEGVCSWYDPNNLLAKVRELMLCQTRDAFSKKLNMLDAFSRIESHPNWTPVLSTDEDDEYEVNKDEYLVCSISDWNKRFGCIADEYNATLTGLVGASRPAVTRQLRALNNRPATAPFFLLTFGTRGCLLEETKAIYASDPESMLQIARPLMKLMKQLYLYGDICKHVENGSSDYAARETRERFAKIQQTIKERLATLMGTDGSPSSSIQYTALTPTSRKFREDIAFIRALAIISVLGYHFWPDTFGLGFIGVDMWAE</sequence>
<comment type="caution">
    <text evidence="2">The sequence shown here is derived from an EMBL/GenBank/DDBJ whole genome shotgun (WGS) entry which is preliminary data.</text>
</comment>
<proteinExistence type="predicted"/>
<reference evidence="2" key="1">
    <citation type="submission" date="2023-06" db="EMBL/GenBank/DDBJ databases">
        <authorList>
            <person name="Delattre M."/>
        </authorList>
    </citation>
    <scope>NUCLEOTIDE SEQUENCE</scope>
    <source>
        <strain evidence="2">AF72</strain>
    </source>
</reference>
<keyword evidence="1" id="KW-0732">Signal</keyword>
<protein>
    <submittedName>
        <fullName evidence="2">Uncharacterized protein</fullName>
    </submittedName>
</protein>
<evidence type="ECO:0000256" key="1">
    <source>
        <dbReference type="SAM" id="SignalP"/>
    </source>
</evidence>
<dbReference type="EMBL" id="CATQJA010002699">
    <property type="protein sequence ID" value="CAJ0584669.1"/>
    <property type="molecule type" value="Genomic_DNA"/>
</dbReference>